<gene>
    <name evidence="1" type="ORF">J5N97_016949</name>
</gene>
<dbReference type="GO" id="GO:0006891">
    <property type="term" value="P:intra-Golgi vesicle-mediated transport"/>
    <property type="evidence" value="ECO:0007669"/>
    <property type="project" value="TreeGrafter"/>
</dbReference>
<dbReference type="InterPro" id="IPR045126">
    <property type="entry name" value="TRAPPC10/Trs130"/>
</dbReference>
<evidence type="ECO:0000313" key="1">
    <source>
        <dbReference type="EMBL" id="KAJ0974984.1"/>
    </source>
</evidence>
<name>A0A9D5CL66_9LILI</name>
<accession>A0A9D5CL66</accession>
<dbReference type="AlphaFoldDB" id="A0A9D5CL66"/>
<sequence length="234" mass="26191">MILVATNIVNEGVEAIKCSDTPILKPGKNTFTLALPSQKPGSYVLGVLTGQIGHLRFKSHGFSESNLSNNDDFMSFEKPTKPVLKVFKPRFLVDIFASISSTLLMNEPQWVGLIVKPMNYSLKGSILHIDPGQELMIAESQMIEIEDYMSVMERMQQITKSITLKNVSSIRTEKSEQLLLENGKTALPDWVSDNITTILWFPVRVIDDRMARGTSTVYPQRQSVVDGMRTIALN</sequence>
<dbReference type="GO" id="GO:1990071">
    <property type="term" value="C:TRAPPII protein complex"/>
    <property type="evidence" value="ECO:0007669"/>
    <property type="project" value="InterPro"/>
</dbReference>
<dbReference type="PANTHER" id="PTHR13251">
    <property type="entry name" value="EPILEPSY HOLOPROSENCEPHALY CANDIDATE 1/TMEM1"/>
    <property type="match status" value="1"/>
</dbReference>
<evidence type="ECO:0000313" key="2">
    <source>
        <dbReference type="Proteomes" id="UP001085076"/>
    </source>
</evidence>
<dbReference type="OrthoDB" id="10256906at2759"/>
<dbReference type="PANTHER" id="PTHR13251:SF3">
    <property type="entry name" value="TRAFFICKING PROTEIN PARTICLE COMPLEX SUBUNIT 10"/>
    <property type="match status" value="1"/>
</dbReference>
<dbReference type="GO" id="GO:0005829">
    <property type="term" value="C:cytosol"/>
    <property type="evidence" value="ECO:0007669"/>
    <property type="project" value="GOC"/>
</dbReference>
<dbReference type="GO" id="GO:0034498">
    <property type="term" value="P:early endosome to Golgi transport"/>
    <property type="evidence" value="ECO:0007669"/>
    <property type="project" value="TreeGrafter"/>
</dbReference>
<reference evidence="1" key="1">
    <citation type="submission" date="2021-03" db="EMBL/GenBank/DDBJ databases">
        <authorList>
            <person name="Li Z."/>
            <person name="Yang C."/>
        </authorList>
    </citation>
    <scope>NUCLEOTIDE SEQUENCE</scope>
    <source>
        <strain evidence="1">Dzin_1.0</strain>
        <tissue evidence="1">Leaf</tissue>
    </source>
</reference>
<keyword evidence="2" id="KW-1185">Reference proteome</keyword>
<reference evidence="1" key="2">
    <citation type="journal article" date="2022" name="Hortic Res">
        <title>The genome of Dioscorea zingiberensis sheds light on the biosynthesis, origin and evolution of the medicinally important diosgenin saponins.</title>
        <authorList>
            <person name="Li Y."/>
            <person name="Tan C."/>
            <person name="Li Z."/>
            <person name="Guo J."/>
            <person name="Li S."/>
            <person name="Chen X."/>
            <person name="Wang C."/>
            <person name="Dai X."/>
            <person name="Yang H."/>
            <person name="Song W."/>
            <person name="Hou L."/>
            <person name="Xu J."/>
            <person name="Tong Z."/>
            <person name="Xu A."/>
            <person name="Yuan X."/>
            <person name="Wang W."/>
            <person name="Yang Q."/>
            <person name="Chen L."/>
            <person name="Sun Z."/>
            <person name="Wang K."/>
            <person name="Pan B."/>
            <person name="Chen J."/>
            <person name="Bao Y."/>
            <person name="Liu F."/>
            <person name="Qi X."/>
            <person name="Gang D.R."/>
            <person name="Wen J."/>
            <person name="Li J."/>
        </authorList>
    </citation>
    <scope>NUCLEOTIDE SEQUENCE</scope>
    <source>
        <strain evidence="1">Dzin_1.0</strain>
    </source>
</reference>
<comment type="caution">
    <text evidence="1">The sequence shown here is derived from an EMBL/GenBank/DDBJ whole genome shotgun (WGS) entry which is preliminary data.</text>
</comment>
<protein>
    <submittedName>
        <fullName evidence="1">Uncharacterized protein</fullName>
    </submittedName>
</protein>
<dbReference type="Proteomes" id="UP001085076">
    <property type="component" value="Miscellaneous, Linkage group lg04"/>
</dbReference>
<dbReference type="EMBL" id="JAGGNH010000004">
    <property type="protein sequence ID" value="KAJ0974984.1"/>
    <property type="molecule type" value="Genomic_DNA"/>
</dbReference>
<organism evidence="1 2">
    <name type="scientific">Dioscorea zingiberensis</name>
    <dbReference type="NCBI Taxonomy" id="325984"/>
    <lineage>
        <taxon>Eukaryota</taxon>
        <taxon>Viridiplantae</taxon>
        <taxon>Streptophyta</taxon>
        <taxon>Embryophyta</taxon>
        <taxon>Tracheophyta</taxon>
        <taxon>Spermatophyta</taxon>
        <taxon>Magnoliopsida</taxon>
        <taxon>Liliopsida</taxon>
        <taxon>Dioscoreales</taxon>
        <taxon>Dioscoreaceae</taxon>
        <taxon>Dioscorea</taxon>
    </lineage>
</organism>
<proteinExistence type="predicted"/>